<evidence type="ECO:0000256" key="1">
    <source>
        <dbReference type="SAM" id="Phobius"/>
    </source>
</evidence>
<dbReference type="SUPFAM" id="SSF141868">
    <property type="entry name" value="EAL domain-like"/>
    <property type="match status" value="1"/>
</dbReference>
<feature type="transmembrane region" description="Helical" evidence="1">
    <location>
        <begin position="178"/>
        <end position="197"/>
    </location>
</feature>
<dbReference type="AlphaFoldDB" id="A0A512DC80"/>
<dbReference type="Gene3D" id="3.20.20.450">
    <property type="entry name" value="EAL domain"/>
    <property type="match status" value="1"/>
</dbReference>
<dbReference type="Proteomes" id="UP000321181">
    <property type="component" value="Unassembled WGS sequence"/>
</dbReference>
<feature type="transmembrane region" description="Helical" evidence="1">
    <location>
        <begin position="138"/>
        <end position="158"/>
    </location>
</feature>
<evidence type="ECO:0000313" key="5">
    <source>
        <dbReference type="Proteomes" id="UP000321181"/>
    </source>
</evidence>
<dbReference type="PROSITE" id="PS50883">
    <property type="entry name" value="EAL"/>
    <property type="match status" value="1"/>
</dbReference>
<feature type="transmembrane region" description="Helical" evidence="1">
    <location>
        <begin position="12"/>
        <end position="34"/>
    </location>
</feature>
<dbReference type="Pfam" id="PF00563">
    <property type="entry name" value="EAL"/>
    <property type="match status" value="1"/>
</dbReference>
<feature type="transmembrane region" description="Helical" evidence="1">
    <location>
        <begin position="112"/>
        <end position="131"/>
    </location>
</feature>
<dbReference type="InterPro" id="IPR043128">
    <property type="entry name" value="Rev_trsase/Diguanyl_cyclase"/>
</dbReference>
<dbReference type="InterPro" id="IPR052155">
    <property type="entry name" value="Biofilm_reg_signaling"/>
</dbReference>
<gene>
    <name evidence="4" type="ORF">CAE01nite_17910</name>
</gene>
<feature type="domain" description="GGDEF" evidence="3">
    <location>
        <begin position="352"/>
        <end position="484"/>
    </location>
</feature>
<dbReference type="InterPro" id="IPR000160">
    <property type="entry name" value="GGDEF_dom"/>
</dbReference>
<evidence type="ECO:0000313" key="4">
    <source>
        <dbReference type="EMBL" id="GEO34066.1"/>
    </source>
</evidence>
<feature type="transmembrane region" description="Helical" evidence="1">
    <location>
        <begin position="75"/>
        <end position="92"/>
    </location>
</feature>
<dbReference type="InterPro" id="IPR001633">
    <property type="entry name" value="EAL_dom"/>
</dbReference>
<name>A0A512DC80_9CELL</name>
<dbReference type="CDD" id="cd01948">
    <property type="entry name" value="EAL"/>
    <property type="match status" value="1"/>
</dbReference>
<dbReference type="PANTHER" id="PTHR44757">
    <property type="entry name" value="DIGUANYLATE CYCLASE DGCP"/>
    <property type="match status" value="1"/>
</dbReference>
<dbReference type="PROSITE" id="PS50887">
    <property type="entry name" value="GGDEF"/>
    <property type="match status" value="1"/>
</dbReference>
<dbReference type="Gene3D" id="3.30.70.270">
    <property type="match status" value="1"/>
</dbReference>
<keyword evidence="1" id="KW-0472">Membrane</keyword>
<feature type="transmembrane region" description="Helical" evidence="1">
    <location>
        <begin position="40"/>
        <end position="63"/>
    </location>
</feature>
<comment type="caution">
    <text evidence="4">The sequence shown here is derived from an EMBL/GenBank/DDBJ whole genome shotgun (WGS) entry which is preliminary data.</text>
</comment>
<dbReference type="Pfam" id="PF00990">
    <property type="entry name" value="GGDEF"/>
    <property type="match status" value="1"/>
</dbReference>
<feature type="domain" description="EAL" evidence="2">
    <location>
        <begin position="493"/>
        <end position="745"/>
    </location>
</feature>
<dbReference type="EMBL" id="BJYY01000013">
    <property type="protein sequence ID" value="GEO34066.1"/>
    <property type="molecule type" value="Genomic_DNA"/>
</dbReference>
<dbReference type="CDD" id="cd01949">
    <property type="entry name" value="GGDEF"/>
    <property type="match status" value="1"/>
</dbReference>
<evidence type="ECO:0000259" key="3">
    <source>
        <dbReference type="PROSITE" id="PS50887"/>
    </source>
</evidence>
<dbReference type="PANTHER" id="PTHR44757:SF2">
    <property type="entry name" value="BIOFILM ARCHITECTURE MAINTENANCE PROTEIN MBAA"/>
    <property type="match status" value="1"/>
</dbReference>
<dbReference type="InterPro" id="IPR029787">
    <property type="entry name" value="Nucleotide_cyclase"/>
</dbReference>
<reference evidence="4 5" key="1">
    <citation type="submission" date="2019-07" db="EMBL/GenBank/DDBJ databases">
        <title>Whole genome shotgun sequence of Cellulomonas aerilata NBRC 106308.</title>
        <authorList>
            <person name="Hosoyama A."/>
            <person name="Uohara A."/>
            <person name="Ohji S."/>
            <person name="Ichikawa N."/>
        </authorList>
    </citation>
    <scope>NUCLEOTIDE SEQUENCE [LARGE SCALE GENOMIC DNA]</scope>
    <source>
        <strain evidence="4 5">NBRC 106308</strain>
    </source>
</reference>
<accession>A0A512DC80</accession>
<dbReference type="SMART" id="SM00052">
    <property type="entry name" value="EAL"/>
    <property type="match status" value="1"/>
</dbReference>
<dbReference type="SMART" id="SM00267">
    <property type="entry name" value="GGDEF"/>
    <property type="match status" value="1"/>
</dbReference>
<dbReference type="OrthoDB" id="23692at2"/>
<dbReference type="SUPFAM" id="SSF55073">
    <property type="entry name" value="Nucleotide cyclase"/>
    <property type="match status" value="1"/>
</dbReference>
<organism evidence="4 5">
    <name type="scientific">Cellulomonas aerilata</name>
    <dbReference type="NCBI Taxonomy" id="515326"/>
    <lineage>
        <taxon>Bacteria</taxon>
        <taxon>Bacillati</taxon>
        <taxon>Actinomycetota</taxon>
        <taxon>Actinomycetes</taxon>
        <taxon>Micrococcales</taxon>
        <taxon>Cellulomonadaceae</taxon>
        <taxon>Cellulomonas</taxon>
    </lineage>
</organism>
<feature type="transmembrane region" description="Helical" evidence="1">
    <location>
        <begin position="264"/>
        <end position="284"/>
    </location>
</feature>
<feature type="transmembrane region" description="Helical" evidence="1">
    <location>
        <begin position="290"/>
        <end position="314"/>
    </location>
</feature>
<keyword evidence="1" id="KW-1133">Transmembrane helix</keyword>
<dbReference type="NCBIfam" id="TIGR00254">
    <property type="entry name" value="GGDEF"/>
    <property type="match status" value="1"/>
</dbReference>
<feature type="transmembrane region" description="Helical" evidence="1">
    <location>
        <begin position="204"/>
        <end position="223"/>
    </location>
</feature>
<dbReference type="InterPro" id="IPR035919">
    <property type="entry name" value="EAL_sf"/>
</dbReference>
<keyword evidence="1" id="KW-0812">Transmembrane</keyword>
<evidence type="ECO:0008006" key="6">
    <source>
        <dbReference type="Google" id="ProtNLM"/>
    </source>
</evidence>
<sequence>MGRTTWHVPRAIALLRLAVPVVAVLYAVTLLPGVRGPQPVFVGWLDSGVGLGVVVASAALCLLRAALVGAERRAWIFLGLAPLAYVCGDLYYNAVLVGADVVPYPSWGDLGWIGVYPLLVTGLVLLLRARVAGVRASLWLDSLTGGFGAAALLGALVLRPVLELTQGRLPVVLTNLAYPVADLGVLAVLMLVFNLHAWRPGRSWWLLAWVAVVLLGSDSLYLLQTAAGTYVDAGPLDAGWILALGALGLAAWQRPPRTTAVREGSASIAVPATLSVLSTGILFAGALHALPLVVCLAGLATVLLASARLFFALVESRRLAAARLEARTDELTGLPNRRSYLESVQAALHAGDPVTVMIVDLDRFKQVNDSLGHAVGDDLLQVLGRRMAARVGSDRTLVARLGGDEFAVLTREGAEADAYAVAEQLRGVIAEPVELGGLVLRVDSSVGLAHAPRDGTTWEALLARADAAMYAAKRGGTGVAQYDATRDADGVDRLALLADLRVALETGRLEVHYQPVRSLHTDHVTSAEALVRWTHPTRGLLSPAEFLPVAVEAGLSRMLTDEVLRMATDQAARWHAEGLDVPVAVNLSESDLTDPDLLDRIAGHRTRTGLPARSLTLEITESTVAAVMDTALPTLEALRTQGHLLALDDFGTGYSSLWALRTLPIDVLKLDRSVIRAVGSPATDAVVAGTVSVGHALGMRVLAEGVETVADLEALRLLGCDSVQGFVLHRPAPALQTTTVLRALAARPTATPVPAVVTLPAPRQGSGVIASRG</sequence>
<dbReference type="RefSeq" id="WP_146903028.1">
    <property type="nucleotide sequence ID" value="NZ_BAAARM010000003.1"/>
</dbReference>
<proteinExistence type="predicted"/>
<protein>
    <recommendedName>
        <fullName evidence="6">GGDEF-domain containing protein</fullName>
    </recommendedName>
</protein>
<keyword evidence="5" id="KW-1185">Reference proteome</keyword>
<evidence type="ECO:0000259" key="2">
    <source>
        <dbReference type="PROSITE" id="PS50883"/>
    </source>
</evidence>